<feature type="signal peptide" evidence="1">
    <location>
        <begin position="1"/>
        <end position="21"/>
    </location>
</feature>
<sequence>MIPRVVVCLMLFSVAVTLCFGLQEYPCDDEQLVTEYQGFVCPSDGLYPNPDDCHSFYACSDGSFMSIPCGPPASDVYDPEAWSCRPESSFTEDELNMMCT</sequence>
<feature type="domain" description="Chitin-binding type-2" evidence="2">
    <location>
        <begin position="39"/>
        <end position="91"/>
    </location>
</feature>
<evidence type="ECO:0000256" key="1">
    <source>
        <dbReference type="SAM" id="SignalP"/>
    </source>
</evidence>
<dbReference type="InterPro" id="IPR036508">
    <property type="entry name" value="Chitin-bd_dom_sf"/>
</dbReference>
<keyword evidence="3" id="KW-1185">Reference proteome</keyword>
<keyword evidence="1" id="KW-0732">Signal</keyword>
<gene>
    <name evidence="4" type="primary">LOC100367325</name>
</gene>
<reference evidence="4" key="1">
    <citation type="submission" date="2025-08" db="UniProtKB">
        <authorList>
            <consortium name="RefSeq"/>
        </authorList>
    </citation>
    <scope>IDENTIFICATION</scope>
    <source>
        <tissue evidence="4">Testes</tissue>
    </source>
</reference>
<dbReference type="Pfam" id="PF01607">
    <property type="entry name" value="CBM_14"/>
    <property type="match status" value="1"/>
</dbReference>
<evidence type="ECO:0000313" key="4">
    <source>
        <dbReference type="RefSeq" id="XP_002739101.1"/>
    </source>
</evidence>
<dbReference type="SMART" id="SM00494">
    <property type="entry name" value="ChtBD2"/>
    <property type="match status" value="1"/>
</dbReference>
<protein>
    <submittedName>
        <fullName evidence="4">Uncharacterized protein LOC100367325</fullName>
    </submittedName>
</protein>
<proteinExistence type="predicted"/>
<organism evidence="3 4">
    <name type="scientific">Saccoglossus kowalevskii</name>
    <name type="common">Acorn worm</name>
    <dbReference type="NCBI Taxonomy" id="10224"/>
    <lineage>
        <taxon>Eukaryota</taxon>
        <taxon>Metazoa</taxon>
        <taxon>Hemichordata</taxon>
        <taxon>Enteropneusta</taxon>
        <taxon>Harrimaniidae</taxon>
        <taxon>Saccoglossus</taxon>
    </lineage>
</organism>
<dbReference type="SUPFAM" id="SSF57625">
    <property type="entry name" value="Invertebrate chitin-binding proteins"/>
    <property type="match status" value="1"/>
</dbReference>
<dbReference type="InterPro" id="IPR002557">
    <property type="entry name" value="Chitin-bd_dom"/>
</dbReference>
<dbReference type="RefSeq" id="XP_002739101.1">
    <property type="nucleotide sequence ID" value="XM_002739055.2"/>
</dbReference>
<evidence type="ECO:0000259" key="2">
    <source>
        <dbReference type="SMART" id="SM00494"/>
    </source>
</evidence>
<dbReference type="Proteomes" id="UP000694865">
    <property type="component" value="Unplaced"/>
</dbReference>
<dbReference type="Gene3D" id="2.170.140.10">
    <property type="entry name" value="Chitin binding domain"/>
    <property type="match status" value="1"/>
</dbReference>
<evidence type="ECO:0000313" key="3">
    <source>
        <dbReference type="Proteomes" id="UP000694865"/>
    </source>
</evidence>
<dbReference type="GeneID" id="100367325"/>
<name>A0ABM0GWV0_SACKO</name>
<accession>A0ABM0GWV0</accession>
<feature type="chain" id="PRO_5045352658" evidence="1">
    <location>
        <begin position="22"/>
        <end position="100"/>
    </location>
</feature>